<reference evidence="3" key="3">
    <citation type="submission" date="2016-03" db="UniProtKB">
        <authorList>
            <consortium name="EnsemblProtists"/>
        </authorList>
    </citation>
    <scope>IDENTIFICATION</scope>
</reference>
<dbReference type="RefSeq" id="XP_005836805.1">
    <property type="nucleotide sequence ID" value="XM_005836748.1"/>
</dbReference>
<dbReference type="EnsemblProtists" id="EKX49825">
    <property type="protein sequence ID" value="EKX49825"/>
    <property type="gene ID" value="GUITHDRAFT_104219"/>
</dbReference>
<dbReference type="Proteomes" id="UP000011087">
    <property type="component" value="Unassembled WGS sequence"/>
</dbReference>
<sequence length="174" mass="19363">MSTCANCGSCDDDCLVCSMARTFSPPVPPPPTQRPKKSDKWTQDRKQRHKLSCRNKSRLSLQDKMDIVSLFYSTMPSSSTQVVTQSSIAKMYGKSRSAICKVLKSKQVEALLRKVVMAGQGLPAGVMGRERWSEAEALREAEMPRVKKEEGAEESTTRAYTEAYELCDSGRSDL</sequence>
<dbReference type="HOGENOM" id="CLU_1698868_0_0_1"/>
<evidence type="ECO:0000313" key="2">
    <source>
        <dbReference type="EMBL" id="EKX49825.1"/>
    </source>
</evidence>
<evidence type="ECO:0000313" key="4">
    <source>
        <dbReference type="Proteomes" id="UP000011087"/>
    </source>
</evidence>
<dbReference type="KEGG" id="gtt:GUITHDRAFT_104219"/>
<feature type="compositionally biased region" description="Basic and acidic residues" evidence="1">
    <location>
        <begin position="36"/>
        <end position="45"/>
    </location>
</feature>
<accession>L1JNS7</accession>
<dbReference type="Gene3D" id="1.10.10.60">
    <property type="entry name" value="Homeodomain-like"/>
    <property type="match status" value="1"/>
</dbReference>
<dbReference type="GeneID" id="17306697"/>
<dbReference type="AlphaFoldDB" id="L1JNS7"/>
<proteinExistence type="predicted"/>
<dbReference type="PaxDb" id="55529-EKX49825"/>
<dbReference type="EMBL" id="JH992980">
    <property type="protein sequence ID" value="EKX49825.1"/>
    <property type="molecule type" value="Genomic_DNA"/>
</dbReference>
<evidence type="ECO:0000313" key="3">
    <source>
        <dbReference type="EnsemblProtists" id="EKX49825"/>
    </source>
</evidence>
<protein>
    <submittedName>
        <fullName evidence="2 3">Uncharacterized protein</fullName>
    </submittedName>
</protein>
<reference evidence="2 4" key="1">
    <citation type="journal article" date="2012" name="Nature">
        <title>Algal genomes reveal evolutionary mosaicism and the fate of nucleomorphs.</title>
        <authorList>
            <consortium name="DOE Joint Genome Institute"/>
            <person name="Curtis B.A."/>
            <person name="Tanifuji G."/>
            <person name="Burki F."/>
            <person name="Gruber A."/>
            <person name="Irimia M."/>
            <person name="Maruyama S."/>
            <person name="Arias M.C."/>
            <person name="Ball S.G."/>
            <person name="Gile G.H."/>
            <person name="Hirakawa Y."/>
            <person name="Hopkins J.F."/>
            <person name="Kuo A."/>
            <person name="Rensing S.A."/>
            <person name="Schmutz J."/>
            <person name="Symeonidi A."/>
            <person name="Elias M."/>
            <person name="Eveleigh R.J."/>
            <person name="Herman E.K."/>
            <person name="Klute M.J."/>
            <person name="Nakayama T."/>
            <person name="Obornik M."/>
            <person name="Reyes-Prieto A."/>
            <person name="Armbrust E.V."/>
            <person name="Aves S.J."/>
            <person name="Beiko R.G."/>
            <person name="Coutinho P."/>
            <person name="Dacks J.B."/>
            <person name="Durnford D.G."/>
            <person name="Fast N.M."/>
            <person name="Green B.R."/>
            <person name="Grisdale C.J."/>
            <person name="Hempel F."/>
            <person name="Henrissat B."/>
            <person name="Hoppner M.P."/>
            <person name="Ishida K."/>
            <person name="Kim E."/>
            <person name="Koreny L."/>
            <person name="Kroth P.G."/>
            <person name="Liu Y."/>
            <person name="Malik S.B."/>
            <person name="Maier U.G."/>
            <person name="McRose D."/>
            <person name="Mock T."/>
            <person name="Neilson J.A."/>
            <person name="Onodera N.T."/>
            <person name="Poole A.M."/>
            <person name="Pritham E.J."/>
            <person name="Richards T.A."/>
            <person name="Rocap G."/>
            <person name="Roy S.W."/>
            <person name="Sarai C."/>
            <person name="Schaack S."/>
            <person name="Shirato S."/>
            <person name="Slamovits C.H."/>
            <person name="Spencer D.F."/>
            <person name="Suzuki S."/>
            <person name="Worden A.Z."/>
            <person name="Zauner S."/>
            <person name="Barry K."/>
            <person name="Bell C."/>
            <person name="Bharti A.K."/>
            <person name="Crow J.A."/>
            <person name="Grimwood J."/>
            <person name="Kramer R."/>
            <person name="Lindquist E."/>
            <person name="Lucas S."/>
            <person name="Salamov A."/>
            <person name="McFadden G.I."/>
            <person name="Lane C.E."/>
            <person name="Keeling P.J."/>
            <person name="Gray M.W."/>
            <person name="Grigoriev I.V."/>
            <person name="Archibald J.M."/>
        </authorList>
    </citation>
    <scope>NUCLEOTIDE SEQUENCE</scope>
    <source>
        <strain evidence="2 4">CCMP2712</strain>
    </source>
</reference>
<organism evidence="2">
    <name type="scientific">Guillardia theta (strain CCMP2712)</name>
    <name type="common">Cryptophyte</name>
    <dbReference type="NCBI Taxonomy" id="905079"/>
    <lineage>
        <taxon>Eukaryota</taxon>
        <taxon>Cryptophyceae</taxon>
        <taxon>Pyrenomonadales</taxon>
        <taxon>Geminigeraceae</taxon>
        <taxon>Guillardia</taxon>
    </lineage>
</organism>
<evidence type="ECO:0000256" key="1">
    <source>
        <dbReference type="SAM" id="MobiDB-lite"/>
    </source>
</evidence>
<gene>
    <name evidence="2" type="ORF">GUITHDRAFT_104219</name>
</gene>
<reference evidence="4" key="2">
    <citation type="submission" date="2012-11" db="EMBL/GenBank/DDBJ databases">
        <authorList>
            <person name="Kuo A."/>
            <person name="Curtis B.A."/>
            <person name="Tanifuji G."/>
            <person name="Burki F."/>
            <person name="Gruber A."/>
            <person name="Irimia M."/>
            <person name="Maruyama S."/>
            <person name="Arias M.C."/>
            <person name="Ball S.G."/>
            <person name="Gile G.H."/>
            <person name="Hirakawa Y."/>
            <person name="Hopkins J.F."/>
            <person name="Rensing S.A."/>
            <person name="Schmutz J."/>
            <person name="Symeonidi A."/>
            <person name="Elias M."/>
            <person name="Eveleigh R.J."/>
            <person name="Herman E.K."/>
            <person name="Klute M.J."/>
            <person name="Nakayama T."/>
            <person name="Obornik M."/>
            <person name="Reyes-Prieto A."/>
            <person name="Armbrust E.V."/>
            <person name="Aves S.J."/>
            <person name="Beiko R.G."/>
            <person name="Coutinho P."/>
            <person name="Dacks J.B."/>
            <person name="Durnford D.G."/>
            <person name="Fast N.M."/>
            <person name="Green B.R."/>
            <person name="Grisdale C."/>
            <person name="Hempe F."/>
            <person name="Henrissat B."/>
            <person name="Hoppner M.P."/>
            <person name="Ishida K.-I."/>
            <person name="Kim E."/>
            <person name="Koreny L."/>
            <person name="Kroth P.G."/>
            <person name="Liu Y."/>
            <person name="Malik S.-B."/>
            <person name="Maier U.G."/>
            <person name="McRose D."/>
            <person name="Mock T."/>
            <person name="Neilson J.A."/>
            <person name="Onodera N.T."/>
            <person name="Poole A.M."/>
            <person name="Pritham E.J."/>
            <person name="Richards T.A."/>
            <person name="Rocap G."/>
            <person name="Roy S.W."/>
            <person name="Sarai C."/>
            <person name="Schaack S."/>
            <person name="Shirato S."/>
            <person name="Slamovits C.H."/>
            <person name="Spencer D.F."/>
            <person name="Suzuki S."/>
            <person name="Worden A.Z."/>
            <person name="Zauner S."/>
            <person name="Barry K."/>
            <person name="Bell C."/>
            <person name="Bharti A.K."/>
            <person name="Crow J.A."/>
            <person name="Grimwood J."/>
            <person name="Kramer R."/>
            <person name="Lindquist E."/>
            <person name="Lucas S."/>
            <person name="Salamov A."/>
            <person name="McFadden G.I."/>
            <person name="Lane C.E."/>
            <person name="Keeling P.J."/>
            <person name="Gray M.W."/>
            <person name="Grigoriev I.V."/>
            <person name="Archibald J.M."/>
        </authorList>
    </citation>
    <scope>NUCLEOTIDE SEQUENCE</scope>
    <source>
        <strain evidence="4">CCMP2712</strain>
    </source>
</reference>
<feature type="region of interest" description="Disordered" evidence="1">
    <location>
        <begin position="22"/>
        <end position="49"/>
    </location>
</feature>
<keyword evidence="4" id="KW-1185">Reference proteome</keyword>
<name>L1JNS7_GUITC</name>